<dbReference type="InterPro" id="IPR050816">
    <property type="entry name" value="Flavin-dep_Halogenase_NPB"/>
</dbReference>
<accession>A0ABT9BAU9</accession>
<dbReference type="PRINTS" id="PR00420">
    <property type="entry name" value="RNGMNOXGNASE"/>
</dbReference>
<keyword evidence="2" id="KW-1185">Reference proteome</keyword>
<dbReference type="PANTHER" id="PTHR43747:SF1">
    <property type="entry name" value="SLR1998 PROTEIN"/>
    <property type="match status" value="1"/>
</dbReference>
<sequence length="372" mass="39257">MDSLPDDSGLIAVVGGGPAGAVAAATLARQGRRVLLLDGGPRPGAFAGGESLPPLAPALRHELRLGQVLAEGPHLPCYGNAAAWGSATLHHHSFIRSPYGAGWHLDRPTFDAALRAQAYAAGAMPATGQLRALRAAPAGGWCLTLPAAELQADWVLDCSGRSRVVSRLLGQPYHYADQLVAHYLRYRLPDGQADAERLTLVESSPWGWGHSAGLPGGERIVTLFTDAGQPMTRQVNTLAGFVAAVQELPHLAQLLAGRGYVPLGVPRATDARSGCLAQPAGERWLAAGDAAMAFDPLGAQGILAAVSSGHQAALALGQALVGDDKAIGQYAQRVQQQFARLQAQAREHYGQERRWAEEPFWRARKAPVKAFS</sequence>
<dbReference type="RefSeq" id="WP_305006079.1">
    <property type="nucleotide sequence ID" value="NZ_JAUQSY010000005.1"/>
</dbReference>
<dbReference type="InterPro" id="IPR036188">
    <property type="entry name" value="FAD/NAD-bd_sf"/>
</dbReference>
<comment type="caution">
    <text evidence="1">The sequence shown here is derived from an EMBL/GenBank/DDBJ whole genome shotgun (WGS) entry which is preliminary data.</text>
</comment>
<dbReference type="PANTHER" id="PTHR43747">
    <property type="entry name" value="FAD-BINDING PROTEIN"/>
    <property type="match status" value="1"/>
</dbReference>
<proteinExistence type="predicted"/>
<reference evidence="1" key="1">
    <citation type="submission" date="2023-07" db="EMBL/GenBank/DDBJ databases">
        <authorList>
            <person name="Kim M.K."/>
        </authorList>
    </citation>
    <scope>NUCLEOTIDE SEQUENCE</scope>
    <source>
        <strain evidence="1">ASUV-10-1</strain>
    </source>
</reference>
<dbReference type="Pfam" id="PF13450">
    <property type="entry name" value="NAD_binding_8"/>
    <property type="match status" value="1"/>
</dbReference>
<dbReference type="SUPFAM" id="SSF51905">
    <property type="entry name" value="FAD/NAD(P)-binding domain"/>
    <property type="match status" value="1"/>
</dbReference>
<dbReference type="Proteomes" id="UP001176429">
    <property type="component" value="Unassembled WGS sequence"/>
</dbReference>
<evidence type="ECO:0000313" key="1">
    <source>
        <dbReference type="EMBL" id="MDO7874763.1"/>
    </source>
</evidence>
<dbReference type="Gene3D" id="3.50.50.60">
    <property type="entry name" value="FAD/NAD(P)-binding domain"/>
    <property type="match status" value="1"/>
</dbReference>
<protein>
    <submittedName>
        <fullName evidence="1">NAD(P)-binding protein</fullName>
    </submittedName>
</protein>
<organism evidence="1 2">
    <name type="scientific">Hymenobacter aranciens</name>
    <dbReference type="NCBI Taxonomy" id="3063996"/>
    <lineage>
        <taxon>Bacteria</taxon>
        <taxon>Pseudomonadati</taxon>
        <taxon>Bacteroidota</taxon>
        <taxon>Cytophagia</taxon>
        <taxon>Cytophagales</taxon>
        <taxon>Hymenobacteraceae</taxon>
        <taxon>Hymenobacter</taxon>
    </lineage>
</organism>
<evidence type="ECO:0000313" key="2">
    <source>
        <dbReference type="Proteomes" id="UP001176429"/>
    </source>
</evidence>
<gene>
    <name evidence="1" type="ORF">Q5H93_08465</name>
</gene>
<dbReference type="Gene3D" id="3.30.9.100">
    <property type="match status" value="1"/>
</dbReference>
<name>A0ABT9BAU9_9BACT</name>
<dbReference type="EMBL" id="JAUQSY010000005">
    <property type="protein sequence ID" value="MDO7874763.1"/>
    <property type="molecule type" value="Genomic_DNA"/>
</dbReference>